<dbReference type="Gene3D" id="3.40.50.300">
    <property type="entry name" value="P-loop containing nucleotide triphosphate hydrolases"/>
    <property type="match status" value="2"/>
</dbReference>
<dbReference type="InterPro" id="IPR001650">
    <property type="entry name" value="Helicase_C-like"/>
</dbReference>
<dbReference type="InterPro" id="IPR006935">
    <property type="entry name" value="Helicase/UvrB_N"/>
</dbReference>
<organism evidence="4 5">
    <name type="scientific">Anaerostipes hadrus</name>
    <dbReference type="NCBI Taxonomy" id="649756"/>
    <lineage>
        <taxon>Bacteria</taxon>
        <taxon>Bacillati</taxon>
        <taxon>Bacillota</taxon>
        <taxon>Clostridia</taxon>
        <taxon>Lachnospirales</taxon>
        <taxon>Lachnospiraceae</taxon>
        <taxon>Anaerostipes</taxon>
    </lineage>
</organism>
<protein>
    <submittedName>
        <fullName evidence="4">Type-1 restriction enzyme R protein</fullName>
        <ecNumber evidence="4">3.1.21.3</ecNumber>
    </submittedName>
</protein>
<dbReference type="InterPro" id="IPR050742">
    <property type="entry name" value="Helicase_Restrict-Modif_Enz"/>
</dbReference>
<evidence type="ECO:0000313" key="4">
    <source>
        <dbReference type="EMBL" id="CUM80155.1"/>
    </source>
</evidence>
<evidence type="ECO:0000256" key="1">
    <source>
        <dbReference type="SAM" id="Coils"/>
    </source>
</evidence>
<dbReference type="Pfam" id="PF04851">
    <property type="entry name" value="ResIII"/>
    <property type="match status" value="1"/>
</dbReference>
<evidence type="ECO:0000259" key="2">
    <source>
        <dbReference type="PROSITE" id="PS51192"/>
    </source>
</evidence>
<dbReference type="InterPro" id="IPR027417">
    <property type="entry name" value="P-loop_NTPase"/>
</dbReference>
<gene>
    <name evidence="4" type="primary">hsdR_2</name>
    <name evidence="4" type="ORF">ERS852425_00703</name>
</gene>
<dbReference type="InterPro" id="IPR007409">
    <property type="entry name" value="Restrct_endonuc_type1_HsdR_N"/>
</dbReference>
<dbReference type="CDD" id="cd18799">
    <property type="entry name" value="SF2_C_EcoAI-like"/>
    <property type="match status" value="1"/>
</dbReference>
<evidence type="ECO:0000313" key="5">
    <source>
        <dbReference type="Proteomes" id="UP000095598"/>
    </source>
</evidence>
<dbReference type="EC" id="3.1.21.3" evidence="4"/>
<dbReference type="PANTHER" id="PTHR47396">
    <property type="entry name" value="TYPE I RESTRICTION ENZYME ECOKI R PROTEIN"/>
    <property type="match status" value="1"/>
</dbReference>
<dbReference type="EMBL" id="CYXT01000003">
    <property type="protein sequence ID" value="CUM80155.1"/>
    <property type="molecule type" value="Genomic_DNA"/>
</dbReference>
<dbReference type="Pfam" id="PF08463">
    <property type="entry name" value="EcoEI_R_C"/>
    <property type="match status" value="1"/>
</dbReference>
<dbReference type="PANTHER" id="PTHR47396:SF1">
    <property type="entry name" value="ATP-DEPENDENT HELICASE IRC3-RELATED"/>
    <property type="match status" value="1"/>
</dbReference>
<dbReference type="SUPFAM" id="SSF52540">
    <property type="entry name" value="P-loop containing nucleoside triphosphate hydrolases"/>
    <property type="match status" value="2"/>
</dbReference>
<dbReference type="Gene3D" id="3.90.1570.30">
    <property type="match status" value="1"/>
</dbReference>
<keyword evidence="1" id="KW-0175">Coiled coil</keyword>
<dbReference type="Pfam" id="PF13643">
    <property type="entry name" value="DUF4145"/>
    <property type="match status" value="1"/>
</dbReference>
<dbReference type="Proteomes" id="UP000095598">
    <property type="component" value="Unassembled WGS sequence"/>
</dbReference>
<dbReference type="GO" id="GO:0009307">
    <property type="term" value="P:DNA restriction-modification system"/>
    <property type="evidence" value="ECO:0007669"/>
    <property type="project" value="UniProtKB-KW"/>
</dbReference>
<dbReference type="Pfam" id="PF00271">
    <property type="entry name" value="Helicase_C"/>
    <property type="match status" value="1"/>
</dbReference>
<feature type="coiled-coil region" evidence="1">
    <location>
        <begin position="146"/>
        <end position="187"/>
    </location>
</feature>
<name>A0A173RR52_ANAHA</name>
<dbReference type="AlphaFoldDB" id="A0A173RR52"/>
<accession>A0A173RR52</accession>
<dbReference type="CDD" id="cd18032">
    <property type="entry name" value="DEXHc_RE_I_III_res"/>
    <property type="match status" value="1"/>
</dbReference>
<dbReference type="GO" id="GO:0005829">
    <property type="term" value="C:cytosol"/>
    <property type="evidence" value="ECO:0007669"/>
    <property type="project" value="TreeGrafter"/>
</dbReference>
<dbReference type="InterPro" id="IPR014001">
    <property type="entry name" value="Helicase_ATP-bd"/>
</dbReference>
<reference evidence="4 5" key="1">
    <citation type="submission" date="2015-09" db="EMBL/GenBank/DDBJ databases">
        <authorList>
            <consortium name="Pathogen Informatics"/>
        </authorList>
    </citation>
    <scope>NUCLEOTIDE SEQUENCE [LARGE SCALE GENOMIC DNA]</scope>
    <source>
        <strain evidence="4 5">2789STDY5608868</strain>
    </source>
</reference>
<feature type="domain" description="Helicase C-terminal" evidence="3">
    <location>
        <begin position="593"/>
        <end position="758"/>
    </location>
</feature>
<dbReference type="GO" id="GO:0009035">
    <property type="term" value="F:type I site-specific deoxyribonuclease activity"/>
    <property type="evidence" value="ECO:0007669"/>
    <property type="project" value="UniProtKB-EC"/>
</dbReference>
<dbReference type="PROSITE" id="PS51194">
    <property type="entry name" value="HELICASE_CTER"/>
    <property type="match status" value="1"/>
</dbReference>
<dbReference type="PROSITE" id="PS51192">
    <property type="entry name" value="HELICASE_ATP_BIND_1"/>
    <property type="match status" value="1"/>
</dbReference>
<dbReference type="GO" id="GO:0005524">
    <property type="term" value="F:ATP binding"/>
    <property type="evidence" value="ECO:0007669"/>
    <property type="project" value="UniProtKB-KW"/>
</dbReference>
<feature type="domain" description="Helicase ATP-binding" evidence="2">
    <location>
        <begin position="358"/>
        <end position="519"/>
    </location>
</feature>
<dbReference type="GO" id="GO:0003677">
    <property type="term" value="F:DNA binding"/>
    <property type="evidence" value="ECO:0007669"/>
    <property type="project" value="UniProtKB-KW"/>
</dbReference>
<proteinExistence type="predicted"/>
<dbReference type="InterPro" id="IPR013670">
    <property type="entry name" value="EcoEI_R_C_dom"/>
</dbReference>
<dbReference type="Pfam" id="PF04313">
    <property type="entry name" value="HSDR_N"/>
    <property type="match status" value="1"/>
</dbReference>
<sequence>MQTNFDFLAQTDCFKDFAMQAAEAERSIAISPSTAAILSRRALELAVRWVYVHDDALTMPYRDNISSLIHEYSFRKLIQPKLFDMLKYTIKLGNVAVHTNTNVKHDAAVLSLRCVFQFCKWIDYCYGENYINRHYDMSLLPDAGKEKKTQEELENLQKELSGKDQKLEEAIKENKKLRAQMTKLREENETGRSYEVDKDTEAETRRKYIDLDLAEAGWTVGKDCLIEVPVTGMPNSTGKGYADYVLYGKNGKPLAVIEAKRSSVDPMKGSHQAKLYADCLENQYQQRPIIFITNGFEMQIIDDAQDDPQRVVSGIFTKEDLQRMVDQRTSKKPLIHLEIQDKITNRPYQKEAVTVLCESIMNHHRKLLLVQATGSGKTRVSISLVDVLRRHNYVKNILFLADRKALVSQAKKSYSNLLPDLTVCNLLENKEDPESSRMIFSTYPTMLNAIDETKKKDGKKLFTPAHFDLIIVDESHRSIYKKYQEIFHYFDAVLLGMTATPKDEIDKNTYTIFDLERGVPTYAYELDEAVKEGYLVDYRTREYKTKIMEEGIHYDQLSEEEKEAFDDEFDDDENVEKDIPNTAVNRWLFNKDTIDLVLINLMREGLKVEGGDKLGKTIIFARNSKHAKAIVERFQKLFPEKGSHFIKQIDYSIKESEHLIEQFEEKDKMPQIAVSVDMLDTGIDVPEILNLVFFKKVRSYAKFCQMIGRGTRLCKDLLGPGMDKEKFLIFDYCNNFEYFRVNPHGKDSGFVETLSEKIFLCKARIARELQDTDYQKDEDFREYRNTLVKELIQAISDLNNESFIVKHHLKYVLRYREQKSWDILETEAMADLKKHIAPIIEAEKENELARRFDYLMYSIELAMLERKNLSKNIGAVVGIAEKLSLMQDSVPQIKEQKYILDKVQTNEFWEKAFILEMDVVREALRDLIQFLPKKTQRIVYTDFADQVIEYQENTPIEMGNRLENYRKKVEFYLKEHQDNMAVRKLRNNQPLQKSDMQELEKILWQELGSKEDYTKEYGDTPVGILVRKITGMDQQAANEAFNEFLNEEKLNADQIRFVRLIVDYISVNGMIEDRRVMMDEPFRSVGSIGQIFENDMDIAMKIMAVIDQIKQNAEVTV</sequence>
<keyword evidence="4" id="KW-0378">Hydrolase</keyword>
<dbReference type="RefSeq" id="WP_055257974.1">
    <property type="nucleotide sequence ID" value="NZ_CYXT01000003.1"/>
</dbReference>
<dbReference type="InterPro" id="IPR025285">
    <property type="entry name" value="DUF4145"/>
</dbReference>
<dbReference type="SMART" id="SM00487">
    <property type="entry name" value="DEXDc"/>
    <property type="match status" value="1"/>
</dbReference>
<evidence type="ECO:0000259" key="3">
    <source>
        <dbReference type="PROSITE" id="PS51194"/>
    </source>
</evidence>